<evidence type="ECO:0000256" key="6">
    <source>
        <dbReference type="RuleBase" id="RU003815"/>
    </source>
</evidence>
<evidence type="ECO:0000256" key="7">
    <source>
        <dbReference type="SAM" id="MobiDB-lite"/>
    </source>
</evidence>
<protein>
    <recommendedName>
        <fullName evidence="4 5">Small ribosomal subunit protein uS9</fullName>
    </recommendedName>
</protein>
<comment type="similarity">
    <text evidence="1 5 6">Belongs to the universal ribosomal protein uS9 family.</text>
</comment>
<accession>A0A2M7QC55</accession>
<dbReference type="EMBL" id="PFLC01000010">
    <property type="protein sequence ID" value="PIY63275.1"/>
    <property type="molecule type" value="Genomic_DNA"/>
</dbReference>
<dbReference type="HAMAP" id="MF_00532_B">
    <property type="entry name" value="Ribosomal_uS9_B"/>
    <property type="match status" value="1"/>
</dbReference>
<keyword evidence="3 5" id="KW-0687">Ribonucleoprotein</keyword>
<dbReference type="InterPro" id="IPR023035">
    <property type="entry name" value="Ribosomal_uS9_bac/plastid"/>
</dbReference>
<dbReference type="InterPro" id="IPR014721">
    <property type="entry name" value="Ribsml_uS5_D2-typ_fold_subgr"/>
</dbReference>
<evidence type="ECO:0000256" key="3">
    <source>
        <dbReference type="ARBA" id="ARBA00023274"/>
    </source>
</evidence>
<dbReference type="Proteomes" id="UP000230973">
    <property type="component" value="Unassembled WGS sequence"/>
</dbReference>
<dbReference type="GO" id="GO:0022627">
    <property type="term" value="C:cytosolic small ribosomal subunit"/>
    <property type="evidence" value="ECO:0007669"/>
    <property type="project" value="TreeGrafter"/>
</dbReference>
<dbReference type="FunFam" id="3.30.230.10:FF:000001">
    <property type="entry name" value="30S ribosomal protein S9"/>
    <property type="match status" value="1"/>
</dbReference>
<reference evidence="9" key="1">
    <citation type="submission" date="2017-09" db="EMBL/GenBank/DDBJ databases">
        <title>Depth-based differentiation of microbial function through sediment-hosted aquifers and enrichment of novel symbionts in the deep terrestrial subsurface.</title>
        <authorList>
            <person name="Probst A.J."/>
            <person name="Ladd B."/>
            <person name="Jarett J.K."/>
            <person name="Geller-Mcgrath D.E."/>
            <person name="Sieber C.M.K."/>
            <person name="Emerson J.B."/>
            <person name="Anantharaman K."/>
            <person name="Thomas B.C."/>
            <person name="Malmstrom R."/>
            <person name="Stieglmeier M."/>
            <person name="Klingl A."/>
            <person name="Woyke T."/>
            <person name="Ryan C.M."/>
            <person name="Banfield J.F."/>
        </authorList>
    </citation>
    <scope>NUCLEOTIDE SEQUENCE [LARGE SCALE GENOMIC DNA]</scope>
</reference>
<dbReference type="AlphaFoldDB" id="A0A2M7QC55"/>
<dbReference type="Pfam" id="PF00380">
    <property type="entry name" value="Ribosomal_S9"/>
    <property type="match status" value="1"/>
</dbReference>
<dbReference type="NCBIfam" id="NF001099">
    <property type="entry name" value="PRK00132.1"/>
    <property type="match status" value="1"/>
</dbReference>
<feature type="region of interest" description="Disordered" evidence="7">
    <location>
        <begin position="163"/>
        <end position="186"/>
    </location>
</feature>
<organism evidence="8 9">
    <name type="scientific">Candidatus Uhrbacteria bacterium CG_4_10_14_0_8_um_filter_58_22</name>
    <dbReference type="NCBI Taxonomy" id="1975029"/>
    <lineage>
        <taxon>Bacteria</taxon>
        <taxon>Candidatus Uhriibacteriota</taxon>
    </lineage>
</organism>
<proteinExistence type="inferred from homology"/>
<evidence type="ECO:0000313" key="9">
    <source>
        <dbReference type="Proteomes" id="UP000230973"/>
    </source>
</evidence>
<evidence type="ECO:0000256" key="4">
    <source>
        <dbReference type="ARBA" id="ARBA00035259"/>
    </source>
</evidence>
<dbReference type="InterPro" id="IPR000754">
    <property type="entry name" value="Ribosomal_uS9"/>
</dbReference>
<feature type="compositionally biased region" description="Basic residues" evidence="7">
    <location>
        <begin position="172"/>
        <end position="186"/>
    </location>
</feature>
<dbReference type="PROSITE" id="PS00360">
    <property type="entry name" value="RIBOSOMAL_S9"/>
    <property type="match status" value="1"/>
</dbReference>
<comment type="caution">
    <text evidence="8">The sequence shown here is derived from an EMBL/GenBank/DDBJ whole genome shotgun (WGS) entry which is preliminary data.</text>
</comment>
<dbReference type="GO" id="GO:0003735">
    <property type="term" value="F:structural constituent of ribosome"/>
    <property type="evidence" value="ECO:0007669"/>
    <property type="project" value="InterPro"/>
</dbReference>
<dbReference type="GO" id="GO:0006412">
    <property type="term" value="P:translation"/>
    <property type="evidence" value="ECO:0007669"/>
    <property type="project" value="UniProtKB-UniRule"/>
</dbReference>
<dbReference type="Gene3D" id="3.30.230.10">
    <property type="match status" value="1"/>
</dbReference>
<evidence type="ECO:0000256" key="5">
    <source>
        <dbReference type="HAMAP-Rule" id="MF_00532"/>
    </source>
</evidence>
<evidence type="ECO:0000256" key="1">
    <source>
        <dbReference type="ARBA" id="ARBA00005251"/>
    </source>
</evidence>
<dbReference type="PANTHER" id="PTHR21569">
    <property type="entry name" value="RIBOSOMAL PROTEIN S9"/>
    <property type="match status" value="1"/>
</dbReference>
<evidence type="ECO:0000313" key="8">
    <source>
        <dbReference type="EMBL" id="PIY63275.1"/>
    </source>
</evidence>
<name>A0A2M7QC55_9BACT</name>
<dbReference type="InterPro" id="IPR020568">
    <property type="entry name" value="Ribosomal_Su5_D2-typ_SF"/>
</dbReference>
<dbReference type="SUPFAM" id="SSF54211">
    <property type="entry name" value="Ribosomal protein S5 domain 2-like"/>
    <property type="match status" value="1"/>
</dbReference>
<keyword evidence="2 5" id="KW-0689">Ribosomal protein</keyword>
<dbReference type="PANTHER" id="PTHR21569:SF1">
    <property type="entry name" value="SMALL RIBOSOMAL SUBUNIT PROTEIN US9M"/>
    <property type="match status" value="1"/>
</dbReference>
<evidence type="ECO:0000256" key="2">
    <source>
        <dbReference type="ARBA" id="ARBA00022980"/>
    </source>
</evidence>
<dbReference type="GO" id="GO:0003723">
    <property type="term" value="F:RNA binding"/>
    <property type="evidence" value="ECO:0007669"/>
    <property type="project" value="TreeGrafter"/>
</dbReference>
<gene>
    <name evidence="5" type="primary">rpsI</name>
    <name evidence="8" type="ORF">COY93_00540</name>
</gene>
<sequence>MTELNDNKEKKPVTVRKAVTKRVTVAKADDALPKKVAAKKSGDRSAIRREAKEKRPDGYYFAVGRRKRAVSKTKLWTDGKKLEITVNGRDFKEYFPVFDLQEAVLAPLRTVGLDGVSKVEAQVEGGGMRGQAEAVRLGISRALLVFNADLRSSLKVEGFLTRDPREKERKKYGLKRARRAPQWSKR</sequence>
<dbReference type="InterPro" id="IPR020574">
    <property type="entry name" value="Ribosomal_uS9_CS"/>
</dbReference>